<comment type="caution">
    <text evidence="2">The sequence shown here is derived from an EMBL/GenBank/DDBJ whole genome shotgun (WGS) entry which is preliminary data.</text>
</comment>
<evidence type="ECO:0000313" key="3">
    <source>
        <dbReference type="Proteomes" id="UP001642260"/>
    </source>
</evidence>
<dbReference type="Proteomes" id="UP001642260">
    <property type="component" value="Unassembled WGS sequence"/>
</dbReference>
<organism evidence="2 3">
    <name type="scientific">Eruca vesicaria subsp. sativa</name>
    <name type="common">Garden rocket</name>
    <name type="synonym">Eruca sativa</name>
    <dbReference type="NCBI Taxonomy" id="29727"/>
    <lineage>
        <taxon>Eukaryota</taxon>
        <taxon>Viridiplantae</taxon>
        <taxon>Streptophyta</taxon>
        <taxon>Embryophyta</taxon>
        <taxon>Tracheophyta</taxon>
        <taxon>Spermatophyta</taxon>
        <taxon>Magnoliopsida</taxon>
        <taxon>eudicotyledons</taxon>
        <taxon>Gunneridae</taxon>
        <taxon>Pentapetalae</taxon>
        <taxon>rosids</taxon>
        <taxon>malvids</taxon>
        <taxon>Brassicales</taxon>
        <taxon>Brassicaceae</taxon>
        <taxon>Brassiceae</taxon>
        <taxon>Eruca</taxon>
    </lineage>
</organism>
<reference evidence="2 3" key="1">
    <citation type="submission" date="2022-03" db="EMBL/GenBank/DDBJ databases">
        <authorList>
            <person name="Macdonald S."/>
            <person name="Ahmed S."/>
            <person name="Newling K."/>
        </authorList>
    </citation>
    <scope>NUCLEOTIDE SEQUENCE [LARGE SCALE GENOMIC DNA]</scope>
</reference>
<accession>A0ABC8J6M5</accession>
<gene>
    <name evidence="2" type="ORF">ERUC_LOCUS7349</name>
</gene>
<dbReference type="AlphaFoldDB" id="A0ABC8J6M5"/>
<keyword evidence="3" id="KW-1185">Reference proteome</keyword>
<proteinExistence type="predicted"/>
<evidence type="ECO:0000313" key="2">
    <source>
        <dbReference type="EMBL" id="CAH8315166.1"/>
    </source>
</evidence>
<name>A0ABC8J6M5_ERUVS</name>
<evidence type="ECO:0000256" key="1">
    <source>
        <dbReference type="SAM" id="MobiDB-lite"/>
    </source>
</evidence>
<dbReference type="EMBL" id="CAKOAT010082488">
    <property type="protein sequence ID" value="CAH8315166.1"/>
    <property type="molecule type" value="Genomic_DNA"/>
</dbReference>
<protein>
    <submittedName>
        <fullName evidence="2">Uncharacterized protein</fullName>
    </submittedName>
</protein>
<feature type="compositionally biased region" description="Basic and acidic residues" evidence="1">
    <location>
        <begin position="1"/>
        <end position="12"/>
    </location>
</feature>
<feature type="region of interest" description="Disordered" evidence="1">
    <location>
        <begin position="1"/>
        <end position="32"/>
    </location>
</feature>
<sequence>MANDQKTEKDVSADSTTSLLSEKGRTKKLSPRIKKVRTQKKLSLLLSMKTKKAVTAMISKSKEGHESANSYLTEEERVMKEQSEFMGIYSSTI</sequence>